<organism evidence="1 2">
    <name type="scientific">Sphagnum jensenii</name>
    <dbReference type="NCBI Taxonomy" id="128206"/>
    <lineage>
        <taxon>Eukaryota</taxon>
        <taxon>Viridiplantae</taxon>
        <taxon>Streptophyta</taxon>
        <taxon>Embryophyta</taxon>
        <taxon>Bryophyta</taxon>
        <taxon>Sphagnophytina</taxon>
        <taxon>Sphagnopsida</taxon>
        <taxon>Sphagnales</taxon>
        <taxon>Sphagnaceae</taxon>
        <taxon>Sphagnum</taxon>
    </lineage>
</organism>
<reference evidence="1" key="1">
    <citation type="submission" date="2024-03" db="EMBL/GenBank/DDBJ databases">
        <authorList>
            <consortium name="ELIXIR-Norway"/>
            <consortium name="Elixir Norway"/>
        </authorList>
    </citation>
    <scope>NUCLEOTIDE SEQUENCE</scope>
</reference>
<evidence type="ECO:0000313" key="2">
    <source>
        <dbReference type="Proteomes" id="UP001497522"/>
    </source>
</evidence>
<gene>
    <name evidence="1" type="ORF">CSSPJE1EN2_LOCUS6413</name>
</gene>
<evidence type="ECO:0000313" key="1">
    <source>
        <dbReference type="EMBL" id="CAK9863418.1"/>
    </source>
</evidence>
<name>A0ABP1ALI7_9BRYO</name>
<accession>A0ABP1ALI7</accession>
<proteinExistence type="predicted"/>
<dbReference type="EMBL" id="OZ023714">
    <property type="protein sequence ID" value="CAK9863418.1"/>
    <property type="molecule type" value="Genomic_DNA"/>
</dbReference>
<dbReference type="Proteomes" id="UP001497522">
    <property type="component" value="Chromosome 13"/>
</dbReference>
<protein>
    <submittedName>
        <fullName evidence="1">Uncharacterized protein</fullName>
    </submittedName>
</protein>
<keyword evidence="2" id="KW-1185">Reference proteome</keyword>
<sequence>MLAAAGLGLERNSSSMAAAAAESIHKHSPLPHCLQLLLIRRKEEEEQVKRVAFPLQLCCWFSPSQVLLFSGFLDKSCLLFLLLTIAATSSFSASSSSASSSSKTTPTTAAAADVFYSKLMLFLIR</sequence>